<accession>A0A1I0U1E2</accession>
<dbReference type="InterPro" id="IPR005907">
    <property type="entry name" value="G1P_thy_trans_s"/>
</dbReference>
<dbReference type="EMBL" id="FOJQ01000069">
    <property type="protein sequence ID" value="SFA57951.1"/>
    <property type="molecule type" value="Genomic_DNA"/>
</dbReference>
<dbReference type="Proteomes" id="UP000198979">
    <property type="component" value="Unassembled WGS sequence"/>
</dbReference>
<gene>
    <name evidence="12" type="ORF">SAMN05216169_10692</name>
</gene>
<keyword evidence="7 10" id="KW-0479">Metal-binding</keyword>
<dbReference type="Gene3D" id="3.90.550.10">
    <property type="entry name" value="Spore Coat Polysaccharide Biosynthesis Protein SpsA, Chain A"/>
    <property type="match status" value="1"/>
</dbReference>
<keyword evidence="5 10" id="KW-0808">Transferase</keyword>
<evidence type="ECO:0000256" key="5">
    <source>
        <dbReference type="ARBA" id="ARBA00022679"/>
    </source>
</evidence>
<dbReference type="AlphaFoldDB" id="A0A1I0U1E2"/>
<comment type="cofactor">
    <cofactor evidence="1">
        <name>Mg(2+)</name>
        <dbReference type="ChEBI" id="CHEBI:18420"/>
    </cofactor>
</comment>
<evidence type="ECO:0000256" key="8">
    <source>
        <dbReference type="ARBA" id="ARBA00022842"/>
    </source>
</evidence>
<dbReference type="GO" id="GO:0008879">
    <property type="term" value="F:glucose-1-phosphate thymidylyltransferase activity"/>
    <property type="evidence" value="ECO:0007669"/>
    <property type="project" value="UniProtKB-EC"/>
</dbReference>
<name>A0A1I0U1E2_9BACL</name>
<dbReference type="InterPro" id="IPR005835">
    <property type="entry name" value="NTP_transferase_dom"/>
</dbReference>
<evidence type="ECO:0000256" key="2">
    <source>
        <dbReference type="ARBA" id="ARBA00010480"/>
    </source>
</evidence>
<comment type="catalytic activity">
    <reaction evidence="9 10">
        <text>dTTP + alpha-D-glucose 1-phosphate + H(+) = dTDP-alpha-D-glucose + diphosphate</text>
        <dbReference type="Rhea" id="RHEA:15225"/>
        <dbReference type="ChEBI" id="CHEBI:15378"/>
        <dbReference type="ChEBI" id="CHEBI:33019"/>
        <dbReference type="ChEBI" id="CHEBI:37568"/>
        <dbReference type="ChEBI" id="CHEBI:57477"/>
        <dbReference type="ChEBI" id="CHEBI:58601"/>
        <dbReference type="EC" id="2.7.7.24"/>
    </reaction>
</comment>
<dbReference type="EC" id="2.7.7.24" evidence="3 10"/>
<evidence type="ECO:0000256" key="6">
    <source>
        <dbReference type="ARBA" id="ARBA00022695"/>
    </source>
</evidence>
<proteinExistence type="inferred from homology"/>
<dbReference type="RefSeq" id="WP_091704840.1">
    <property type="nucleotide sequence ID" value="NZ_FOJQ01000069.1"/>
</dbReference>
<sequence length="295" mass="33019">MKGIVLAGGSGTRLYPLTRAVSKQLLPIYDKPMIYYPLSVLMLAGIRDILIISTPNDTPRFAELLGDGSQLGISLSYAVQPSPDGLAQAFIIGEEFIGDDNVALILGDNLFYGHGLTKLLQNAVDRKTGATVFGYYVNDPERFGVVEFDENGKVISIEEKPKHPKSNYAVTGLYFYDNRVIEFAKSIKPSSRGELEITDVNKKYLELGELHVEILGRGFSWLDSGTHESLLEASQFIETIEKRQSLKIACLEEIAYVKGYIDREQLLKLAEPLKKNQYGQYLIDIANQKKRPIYM</sequence>
<dbReference type="GO" id="GO:0046872">
    <property type="term" value="F:metal ion binding"/>
    <property type="evidence" value="ECO:0007669"/>
    <property type="project" value="UniProtKB-KW"/>
</dbReference>
<dbReference type="PANTHER" id="PTHR43532:SF1">
    <property type="entry name" value="GLUCOSE-1-PHOSPHATE THYMIDYLYLTRANSFERASE 1"/>
    <property type="match status" value="1"/>
</dbReference>
<dbReference type="OrthoDB" id="9803871at2"/>
<dbReference type="NCBIfam" id="TIGR01207">
    <property type="entry name" value="rmlA"/>
    <property type="match status" value="1"/>
</dbReference>
<keyword evidence="13" id="KW-1185">Reference proteome</keyword>
<evidence type="ECO:0000256" key="1">
    <source>
        <dbReference type="ARBA" id="ARBA00001946"/>
    </source>
</evidence>
<evidence type="ECO:0000256" key="7">
    <source>
        <dbReference type="ARBA" id="ARBA00022723"/>
    </source>
</evidence>
<dbReference type="STRING" id="150248.SAMN05216169_10692"/>
<dbReference type="CDD" id="cd02538">
    <property type="entry name" value="G1P_TT_short"/>
    <property type="match status" value="1"/>
</dbReference>
<organism evidence="12 13">
    <name type="scientific">Anoxybacillus pushchinoensis</name>
    <dbReference type="NCBI Taxonomy" id="150248"/>
    <lineage>
        <taxon>Bacteria</taxon>
        <taxon>Bacillati</taxon>
        <taxon>Bacillota</taxon>
        <taxon>Bacilli</taxon>
        <taxon>Bacillales</taxon>
        <taxon>Anoxybacillaceae</taxon>
        <taxon>Anoxybacillus</taxon>
    </lineage>
</organism>
<protein>
    <recommendedName>
        <fullName evidence="4 10">Glucose-1-phosphate thymidylyltransferase</fullName>
        <ecNumber evidence="3 10">2.7.7.24</ecNumber>
    </recommendedName>
</protein>
<keyword evidence="8 10" id="KW-0460">Magnesium</keyword>
<reference evidence="13" key="1">
    <citation type="submission" date="2016-10" db="EMBL/GenBank/DDBJ databases">
        <authorList>
            <person name="Varghese N."/>
            <person name="Submissions S."/>
        </authorList>
    </citation>
    <scope>NUCLEOTIDE SEQUENCE [LARGE SCALE GENOMIC DNA]</scope>
    <source>
        <strain evidence="13">K1</strain>
    </source>
</reference>
<dbReference type="InterPro" id="IPR029044">
    <property type="entry name" value="Nucleotide-diphossugar_trans"/>
</dbReference>
<feature type="domain" description="Nucleotidyl transferase" evidence="11">
    <location>
        <begin position="2"/>
        <end position="238"/>
    </location>
</feature>
<keyword evidence="6 10" id="KW-0548">Nucleotidyltransferase</keyword>
<comment type="function">
    <text evidence="10">Catalyzes the formation of dTDP-glucose, from dTTP and glucose 1-phosphate, as well as its pyrophosphorolysis.</text>
</comment>
<dbReference type="Pfam" id="PF00483">
    <property type="entry name" value="NTP_transferase"/>
    <property type="match status" value="1"/>
</dbReference>
<evidence type="ECO:0000313" key="13">
    <source>
        <dbReference type="Proteomes" id="UP000198979"/>
    </source>
</evidence>
<evidence type="ECO:0000259" key="11">
    <source>
        <dbReference type="Pfam" id="PF00483"/>
    </source>
</evidence>
<evidence type="ECO:0000256" key="3">
    <source>
        <dbReference type="ARBA" id="ARBA00012461"/>
    </source>
</evidence>
<evidence type="ECO:0000256" key="10">
    <source>
        <dbReference type="RuleBase" id="RU003706"/>
    </source>
</evidence>
<comment type="similarity">
    <text evidence="2 10">Belongs to the glucose-1-phosphate thymidylyltransferase family.</text>
</comment>
<evidence type="ECO:0000313" key="12">
    <source>
        <dbReference type="EMBL" id="SFA57951.1"/>
    </source>
</evidence>
<evidence type="ECO:0000256" key="4">
    <source>
        <dbReference type="ARBA" id="ARBA00017654"/>
    </source>
</evidence>
<dbReference type="SUPFAM" id="SSF53448">
    <property type="entry name" value="Nucleotide-diphospho-sugar transferases"/>
    <property type="match status" value="1"/>
</dbReference>
<dbReference type="PANTHER" id="PTHR43532">
    <property type="entry name" value="GLUCOSE-1-PHOSPHATE THYMIDYLYLTRANSFERASE"/>
    <property type="match status" value="1"/>
</dbReference>
<evidence type="ECO:0000256" key="9">
    <source>
        <dbReference type="ARBA" id="ARBA00049336"/>
    </source>
</evidence>
<dbReference type="FunFam" id="3.90.550.10:FF:000023">
    <property type="entry name" value="Glucose-1-phosphate thymidylyltransferase"/>
    <property type="match status" value="1"/>
</dbReference>